<evidence type="ECO:0000313" key="1">
    <source>
        <dbReference type="EMBL" id="DAD48156.1"/>
    </source>
</evidence>
<gene>
    <name evidence="1" type="ORF">HUJ06_018093</name>
</gene>
<protein>
    <submittedName>
        <fullName evidence="1">Uncharacterized protein</fullName>
    </submittedName>
</protein>
<dbReference type="AlphaFoldDB" id="A0A822ZZ98"/>
<sequence length="59" mass="7070">MLSDHLNCRAIHEIIDMKKCHQAISQFCEHDQPWWIEGQRTLCSKIPYFLAFQLVRARL</sequence>
<proteinExistence type="predicted"/>
<comment type="caution">
    <text evidence="1">The sequence shown here is derived from an EMBL/GenBank/DDBJ whole genome shotgun (WGS) entry which is preliminary data.</text>
</comment>
<name>A0A822ZZ98_NELNU</name>
<organism evidence="1 2">
    <name type="scientific">Nelumbo nucifera</name>
    <name type="common">Sacred lotus</name>
    <dbReference type="NCBI Taxonomy" id="4432"/>
    <lineage>
        <taxon>Eukaryota</taxon>
        <taxon>Viridiplantae</taxon>
        <taxon>Streptophyta</taxon>
        <taxon>Embryophyta</taxon>
        <taxon>Tracheophyta</taxon>
        <taxon>Spermatophyta</taxon>
        <taxon>Magnoliopsida</taxon>
        <taxon>Proteales</taxon>
        <taxon>Nelumbonaceae</taxon>
        <taxon>Nelumbo</taxon>
    </lineage>
</organism>
<dbReference type="Proteomes" id="UP000607653">
    <property type="component" value="Unassembled WGS sequence"/>
</dbReference>
<dbReference type="EMBL" id="DUZY01000008">
    <property type="protein sequence ID" value="DAD48156.1"/>
    <property type="molecule type" value="Genomic_DNA"/>
</dbReference>
<accession>A0A822ZZ98</accession>
<evidence type="ECO:0000313" key="2">
    <source>
        <dbReference type="Proteomes" id="UP000607653"/>
    </source>
</evidence>
<reference evidence="1 2" key="1">
    <citation type="journal article" date="2020" name="Mol. Biol. Evol.">
        <title>Distinct Expression and Methylation Patterns for Genes with Different Fates following a Single Whole-Genome Duplication in Flowering Plants.</title>
        <authorList>
            <person name="Shi T."/>
            <person name="Rahmani R.S."/>
            <person name="Gugger P.F."/>
            <person name="Wang M."/>
            <person name="Li H."/>
            <person name="Zhang Y."/>
            <person name="Li Z."/>
            <person name="Wang Q."/>
            <person name="Van de Peer Y."/>
            <person name="Marchal K."/>
            <person name="Chen J."/>
        </authorList>
    </citation>
    <scope>NUCLEOTIDE SEQUENCE [LARGE SCALE GENOMIC DNA]</scope>
    <source>
        <tissue evidence="1">Leaf</tissue>
    </source>
</reference>
<keyword evidence="2" id="KW-1185">Reference proteome</keyword>